<dbReference type="GO" id="GO:0031177">
    <property type="term" value="F:phosphopantetheine binding"/>
    <property type="evidence" value="ECO:0007669"/>
    <property type="project" value="InterPro"/>
</dbReference>
<dbReference type="InterPro" id="IPR001227">
    <property type="entry name" value="Ac_transferase_dom_sf"/>
</dbReference>
<dbReference type="EMBL" id="MVHE01000146">
    <property type="protein sequence ID" value="ORA08128.1"/>
    <property type="molecule type" value="Genomic_DNA"/>
</dbReference>
<dbReference type="Pfam" id="PF16197">
    <property type="entry name" value="KAsynt_C_assoc"/>
    <property type="match status" value="1"/>
</dbReference>
<dbReference type="InterPro" id="IPR032821">
    <property type="entry name" value="PKS_assoc"/>
</dbReference>
<dbReference type="RefSeq" id="WP_139802023.1">
    <property type="nucleotide sequence ID" value="NZ_MVHE01000146.1"/>
</dbReference>
<keyword evidence="6" id="KW-0443">Lipid metabolism</keyword>
<dbReference type="SMART" id="SM00822">
    <property type="entry name" value="PKS_KR"/>
    <property type="match status" value="1"/>
</dbReference>
<dbReference type="Gene3D" id="3.30.70.3290">
    <property type="match status" value="1"/>
</dbReference>
<dbReference type="CDD" id="cd08956">
    <property type="entry name" value="KR_3_FAS_SDR_x"/>
    <property type="match status" value="1"/>
</dbReference>
<dbReference type="InterPro" id="IPR014043">
    <property type="entry name" value="Acyl_transferase_dom"/>
</dbReference>
<dbReference type="Gene3D" id="3.40.366.10">
    <property type="entry name" value="Malonyl-Coenzyme A Acyl Carrier Protein, domain 2"/>
    <property type="match status" value="1"/>
</dbReference>
<evidence type="ECO:0000256" key="6">
    <source>
        <dbReference type="ARBA" id="ARBA00023098"/>
    </source>
</evidence>
<dbReference type="PROSITE" id="PS50075">
    <property type="entry name" value="CARRIER"/>
    <property type="match status" value="1"/>
</dbReference>
<sequence>GKIVLIPPLSWDPDGTVLITGGTGMLGGLLAEHLVTGYGVRNLLLVSRRGETAPGAPELAQRLTELGAQVTVAACDTSDPTELATLLESIPDSHRLTAVIHAAGVLDDAVATELTPAQLDTVLAAKADAAWHLHQLTATQDLAAFVLFSSAAATFGNPGQANYAAANAVLDALAHHRQHHQLPATSLAWGYWDIPSGMTAHLQTVDQARVTRTSLTPISNSQGLALFDAALAQHQPNQVLAPLNPRALDRLARNNTLPPILSALTTTRPHAATTSTVAGTLATRLAGQTPERQKATVTALVVSTTATVLAHPDPASLNPQRPFKDLGIDSLTALELRNALTQQSGLTLPSTLVFDHPTPAAIAGYLLTQISDSVDASIPVRALPAAVVDDPVVVVGMACRFPGGVDSPAALWDVVSNGTDAMGSFPTDRGWNLAELFDPDPDAVGKTYTDQGAFVPDAAEFDAEFFGISAREAQAIGPQQRMFLEVCWEALETAGIDPAELAGTDTGVFAGTWTQPYGDSASAGVEGYALTGTAISMASGRVAYHLGLQGPAITVDTACSSSLVAVHLACQSLRGGESSLALAGGSTIMTTPVIFTEFARQRGLAVDGRCKAFAEAADGTGWGEGAGVVVLERLSDARRHHHPVLAVIAGSAVNQDGASNGLTAPNGLAQQRVIAQAVANAGIGLDQVDVVEAHGTGTRLGDPIEAGALIATYGAHHGPDHPLWLGSIKSNVGHTQAAAGAAGLIKMITALQHEVLPPTLHVDRPSPHVDWSAGTVRLLTEPISWPVSDHPRTAAVSSFGISGTNAHVILQQAPASPTPPASPKAEPALRIWPISARTPAALAAAADRLHHYLTEHPGADLTQVAYSLATTRTHHAYRAAITASAASDDPRQDLLAALHALHTNTPHPNLDQHNLIQSNSKLVFVLPGQGAQHPTMGLELYTHHRVFADAIDACDEALRPWTGWSVRDVLCHDPAAPSVRRVDVVQPVLFAIAVSLAEVLRGYGMVPDAVIGHSQGEIAAAYIAGALTLEDAAKVVALRSQALGALAGTGTMASVLVPASELHQRLQHWGSALSVAAVNGPSHTVISGDAAAMEQFISVCERDGIQVRPIAVDYASHSPHVEQLREQLLRELADVTSRAARIPLYSTVESALSADPFDTATMDADYWYRNLREPVRFGDRVAMLLAAGDQTFVELSPHPVLAPAITDTGAGSVIITAHRDRPDLD</sequence>
<dbReference type="Gene3D" id="1.10.1200.10">
    <property type="entry name" value="ACP-like"/>
    <property type="match status" value="1"/>
</dbReference>
<dbReference type="Gene3D" id="3.40.50.720">
    <property type="entry name" value="NAD(P)-binding Rossmann-like Domain"/>
    <property type="match status" value="1"/>
</dbReference>
<evidence type="ECO:0000256" key="4">
    <source>
        <dbReference type="ARBA" id="ARBA00022679"/>
    </source>
</evidence>
<dbReference type="Pfam" id="PF00109">
    <property type="entry name" value="ketoacyl-synt"/>
    <property type="match status" value="1"/>
</dbReference>
<comment type="pathway">
    <text evidence="1">Lipid metabolism.</text>
</comment>
<name>A0A1W9Z7M1_MYCAN</name>
<feature type="domain" description="Carrier" evidence="9">
    <location>
        <begin position="292"/>
        <end position="370"/>
    </location>
</feature>
<dbReference type="GO" id="GO:0006633">
    <property type="term" value="P:fatty acid biosynthetic process"/>
    <property type="evidence" value="ECO:0007669"/>
    <property type="project" value="InterPro"/>
</dbReference>
<evidence type="ECO:0000256" key="8">
    <source>
        <dbReference type="ARBA" id="ARBA00023315"/>
    </source>
</evidence>
<accession>A0A1W9Z7M1</accession>
<comment type="caution">
    <text evidence="11">The sequence shown here is derived from an EMBL/GenBank/DDBJ whole genome shotgun (WGS) entry which is preliminary data.</text>
</comment>
<dbReference type="Proteomes" id="UP000192284">
    <property type="component" value="Unassembled WGS sequence"/>
</dbReference>
<gene>
    <name evidence="11" type="ORF">BST12_28530</name>
</gene>
<dbReference type="SMART" id="SM00827">
    <property type="entry name" value="PKS_AT"/>
    <property type="match status" value="1"/>
</dbReference>
<dbReference type="Gene3D" id="3.40.47.10">
    <property type="match status" value="1"/>
</dbReference>
<evidence type="ECO:0000259" key="9">
    <source>
        <dbReference type="PROSITE" id="PS50075"/>
    </source>
</evidence>
<evidence type="ECO:0000256" key="3">
    <source>
        <dbReference type="ARBA" id="ARBA00022553"/>
    </source>
</evidence>
<dbReference type="InterPro" id="IPR057326">
    <property type="entry name" value="KR_dom"/>
</dbReference>
<dbReference type="InterPro" id="IPR050091">
    <property type="entry name" value="PKS_NRPS_Biosynth_Enz"/>
</dbReference>
<dbReference type="InterPro" id="IPR036736">
    <property type="entry name" value="ACP-like_sf"/>
</dbReference>
<evidence type="ECO:0000313" key="12">
    <source>
        <dbReference type="Proteomes" id="UP000192284"/>
    </source>
</evidence>
<keyword evidence="5" id="KW-0276">Fatty acid metabolism</keyword>
<keyword evidence="2" id="KW-0596">Phosphopantetheine</keyword>
<dbReference type="SUPFAM" id="SSF51735">
    <property type="entry name" value="NAD(P)-binding Rossmann-fold domains"/>
    <property type="match status" value="1"/>
</dbReference>
<dbReference type="SMART" id="SM00823">
    <property type="entry name" value="PKS_PP"/>
    <property type="match status" value="1"/>
</dbReference>
<dbReference type="OrthoDB" id="9778690at2"/>
<dbReference type="PROSITE" id="PS52004">
    <property type="entry name" value="KS3_2"/>
    <property type="match status" value="1"/>
</dbReference>
<dbReference type="PANTHER" id="PTHR43775:SF51">
    <property type="entry name" value="INACTIVE PHENOLPHTHIOCEROL SYNTHESIS POLYKETIDE SYNTHASE TYPE I PKS1-RELATED"/>
    <property type="match status" value="1"/>
</dbReference>
<dbReference type="InterPro" id="IPR014030">
    <property type="entry name" value="Ketoacyl_synth_N"/>
</dbReference>
<dbReference type="InterPro" id="IPR016036">
    <property type="entry name" value="Malonyl_transacylase_ACP-bd"/>
</dbReference>
<keyword evidence="8" id="KW-0012">Acyltransferase</keyword>
<dbReference type="InterPro" id="IPR036291">
    <property type="entry name" value="NAD(P)-bd_dom_sf"/>
</dbReference>
<dbReference type="SUPFAM" id="SSF55048">
    <property type="entry name" value="Probable ACP-binding domain of malonyl-CoA ACP transacylase"/>
    <property type="match status" value="1"/>
</dbReference>
<dbReference type="InterPro" id="IPR020841">
    <property type="entry name" value="PKS_Beta-ketoAc_synthase_dom"/>
</dbReference>
<dbReference type="PANTHER" id="PTHR43775">
    <property type="entry name" value="FATTY ACID SYNTHASE"/>
    <property type="match status" value="1"/>
</dbReference>
<dbReference type="FunFam" id="3.40.366.10:FF:000002">
    <property type="entry name" value="Probable polyketide synthase 2"/>
    <property type="match status" value="1"/>
</dbReference>
<dbReference type="InterPro" id="IPR006162">
    <property type="entry name" value="Ppantetheine_attach_site"/>
</dbReference>
<dbReference type="InterPro" id="IPR013968">
    <property type="entry name" value="PKS_KR"/>
</dbReference>
<evidence type="ECO:0000256" key="5">
    <source>
        <dbReference type="ARBA" id="ARBA00022832"/>
    </source>
</evidence>
<keyword evidence="3" id="KW-0597">Phosphoprotein</keyword>
<keyword evidence="4" id="KW-0808">Transferase</keyword>
<feature type="non-terminal residue" evidence="11">
    <location>
        <position position="1"/>
    </location>
</feature>
<dbReference type="Pfam" id="PF00698">
    <property type="entry name" value="Acyl_transf_1"/>
    <property type="match status" value="1"/>
</dbReference>
<reference evidence="11 12" key="1">
    <citation type="submission" date="2017-02" db="EMBL/GenBank/DDBJ databases">
        <title>The new phylogeny of genus Mycobacterium.</title>
        <authorList>
            <person name="Tortoli E."/>
            <person name="Trovato A."/>
            <person name="Cirillo D.M."/>
        </authorList>
    </citation>
    <scope>NUCLEOTIDE SEQUENCE [LARGE SCALE GENOMIC DNA]</scope>
    <source>
        <strain evidence="11 12">DSM 45057</strain>
    </source>
</reference>
<organism evidence="11 12">
    <name type="scientific">Mycobacterium angelicum</name>
    <dbReference type="NCBI Taxonomy" id="470074"/>
    <lineage>
        <taxon>Bacteria</taxon>
        <taxon>Bacillati</taxon>
        <taxon>Actinomycetota</taxon>
        <taxon>Actinomycetes</taxon>
        <taxon>Mycobacteriales</taxon>
        <taxon>Mycobacteriaceae</taxon>
        <taxon>Mycobacterium</taxon>
    </lineage>
</organism>
<dbReference type="CDD" id="cd00833">
    <property type="entry name" value="PKS"/>
    <property type="match status" value="1"/>
</dbReference>
<dbReference type="InterPro" id="IPR009081">
    <property type="entry name" value="PP-bd_ACP"/>
</dbReference>
<dbReference type="PROSITE" id="PS00606">
    <property type="entry name" value="KS3_1"/>
    <property type="match status" value="1"/>
</dbReference>
<dbReference type="InterPro" id="IPR018201">
    <property type="entry name" value="Ketoacyl_synth_AS"/>
</dbReference>
<evidence type="ECO:0000256" key="2">
    <source>
        <dbReference type="ARBA" id="ARBA00022450"/>
    </source>
</evidence>
<dbReference type="GO" id="GO:0004312">
    <property type="term" value="F:fatty acid synthase activity"/>
    <property type="evidence" value="ECO:0007669"/>
    <property type="project" value="TreeGrafter"/>
</dbReference>
<dbReference type="FunFam" id="1.10.1200.10:FF:000007">
    <property type="entry name" value="Probable polyketide synthase pks17"/>
    <property type="match status" value="1"/>
</dbReference>
<dbReference type="FunFam" id="3.40.47.10:FF:000019">
    <property type="entry name" value="Polyketide synthase type I"/>
    <property type="match status" value="1"/>
</dbReference>
<proteinExistence type="predicted"/>
<dbReference type="SMART" id="SM00825">
    <property type="entry name" value="PKS_KS"/>
    <property type="match status" value="1"/>
</dbReference>
<feature type="non-terminal residue" evidence="11">
    <location>
        <position position="1225"/>
    </location>
</feature>
<evidence type="ECO:0000256" key="1">
    <source>
        <dbReference type="ARBA" id="ARBA00005189"/>
    </source>
</evidence>
<keyword evidence="7" id="KW-0511">Multifunctional enzyme</keyword>
<dbReference type="InterPro" id="IPR020806">
    <property type="entry name" value="PKS_PP-bd"/>
</dbReference>
<dbReference type="SMART" id="SM01294">
    <property type="entry name" value="PKS_PP_betabranch"/>
    <property type="match status" value="1"/>
</dbReference>
<dbReference type="GO" id="GO:0004315">
    <property type="term" value="F:3-oxoacyl-[acyl-carrier-protein] synthase activity"/>
    <property type="evidence" value="ECO:0007669"/>
    <property type="project" value="InterPro"/>
</dbReference>
<dbReference type="SUPFAM" id="SSF52151">
    <property type="entry name" value="FabD/lysophospholipase-like"/>
    <property type="match status" value="1"/>
</dbReference>
<dbReference type="InterPro" id="IPR016039">
    <property type="entry name" value="Thiolase-like"/>
</dbReference>
<dbReference type="InterPro" id="IPR016035">
    <property type="entry name" value="Acyl_Trfase/lysoPLipase"/>
</dbReference>
<evidence type="ECO:0000259" key="10">
    <source>
        <dbReference type="PROSITE" id="PS52004"/>
    </source>
</evidence>
<dbReference type="InterPro" id="IPR014031">
    <property type="entry name" value="Ketoacyl_synth_C"/>
</dbReference>
<keyword evidence="12" id="KW-1185">Reference proteome</keyword>
<dbReference type="Pfam" id="PF00550">
    <property type="entry name" value="PP-binding"/>
    <property type="match status" value="1"/>
</dbReference>
<dbReference type="SUPFAM" id="SSF47336">
    <property type="entry name" value="ACP-like"/>
    <property type="match status" value="1"/>
</dbReference>
<feature type="domain" description="Ketosynthase family 3 (KS3)" evidence="10">
    <location>
        <begin position="389"/>
        <end position="812"/>
    </location>
</feature>
<dbReference type="Pfam" id="PF02801">
    <property type="entry name" value="Ketoacyl-synt_C"/>
    <property type="match status" value="1"/>
</dbReference>
<dbReference type="SUPFAM" id="SSF53901">
    <property type="entry name" value="Thiolase-like"/>
    <property type="match status" value="1"/>
</dbReference>
<evidence type="ECO:0000256" key="7">
    <source>
        <dbReference type="ARBA" id="ARBA00023268"/>
    </source>
</evidence>
<dbReference type="Pfam" id="PF08659">
    <property type="entry name" value="KR"/>
    <property type="match status" value="1"/>
</dbReference>
<dbReference type="PROSITE" id="PS00012">
    <property type="entry name" value="PHOSPHOPANTETHEINE"/>
    <property type="match status" value="1"/>
</dbReference>
<protein>
    <submittedName>
        <fullName evidence="11">Uncharacterized protein</fullName>
    </submittedName>
</protein>
<dbReference type="AlphaFoldDB" id="A0A1W9Z7M1"/>
<evidence type="ECO:0000313" key="11">
    <source>
        <dbReference type="EMBL" id="ORA08128.1"/>
    </source>
</evidence>